<organism evidence="1 2">
    <name type="scientific">Hominisplanchenecus murintestinalis</name>
    <dbReference type="NCBI Taxonomy" id="2941517"/>
    <lineage>
        <taxon>Bacteria</taxon>
        <taxon>Bacillati</taxon>
        <taxon>Bacillota</taxon>
        <taxon>Clostridia</taxon>
        <taxon>Lachnospirales</taxon>
        <taxon>Lachnospiraceae</taxon>
        <taxon>Hominisplanchenecus</taxon>
    </lineage>
</organism>
<reference evidence="1" key="1">
    <citation type="submission" date="2019-04" db="EMBL/GenBank/DDBJ databases">
        <title>Microbes associate with the intestines of laboratory mice.</title>
        <authorList>
            <person name="Navarre W."/>
            <person name="Wong E."/>
            <person name="Huang K."/>
            <person name="Tropini C."/>
            <person name="Ng K."/>
            <person name="Yu B."/>
        </authorList>
    </citation>
    <scope>NUCLEOTIDE SEQUENCE</scope>
    <source>
        <strain evidence="1">NM72_1-8</strain>
    </source>
</reference>
<accession>A0AC61R1Q2</accession>
<protein>
    <submittedName>
        <fullName evidence="1">MATE family efflux transporter</fullName>
    </submittedName>
</protein>
<dbReference type="EMBL" id="SRZB01000002">
    <property type="protein sequence ID" value="TGY00267.1"/>
    <property type="molecule type" value="Genomic_DNA"/>
</dbReference>
<proteinExistence type="predicted"/>
<evidence type="ECO:0000313" key="2">
    <source>
        <dbReference type="Proteomes" id="UP000307720"/>
    </source>
</evidence>
<sequence length="467" mass="50874">MKNHDFHKKLLSLVLPIAFQQFMLSLVGASDAIMLGMISQEALSAVSLAGQMMFVFNLFLTAFAMGTSMLAAQYWGKGDSESVAKILAFVLRTSLAVSLIFCFGTLLFPRQVMRFFTSEQSLIDGGITYLQVSAVSYLMCGISQIYLCIMKNTGHAAKSTLISSTAVVLNLGLNAILVFGLYGAPAMGIAGAALATVIARGIEMVWAVLDSRKPGRIRWNMHYFIRPDKVLLRTYWKYSLPILGNQLAWGCGFTMYSVVMGHMGSDAVAANSIANIVKNLMVCFCIGIGNGGSILVGHELGAGRLKQAREAGRNLCRLAVISGIITGLLLLAVSPLILRFAALSSQAEEYLKWMFIVCSYYLVGKSINTTTIGGIFSAGGDTRFGLICDTVTLWCVTVPLGFIAAFILKWPVLAVYFVLNLDEIVKLPVVYKHYKKYSWVKNLTQKDESQKKDSSKPIVCSKNAAIS</sequence>
<keyword evidence="2" id="KW-1185">Reference proteome</keyword>
<evidence type="ECO:0000313" key="1">
    <source>
        <dbReference type="EMBL" id="TGY00267.1"/>
    </source>
</evidence>
<dbReference type="Proteomes" id="UP000307720">
    <property type="component" value="Unassembled WGS sequence"/>
</dbReference>
<comment type="caution">
    <text evidence="1">The sequence shown here is derived from an EMBL/GenBank/DDBJ whole genome shotgun (WGS) entry which is preliminary data.</text>
</comment>
<gene>
    <name evidence="1" type="ORF">E5357_01825</name>
</gene>
<name>A0AC61R1Q2_9FIRM</name>